<keyword evidence="2" id="KW-1185">Reference proteome</keyword>
<gene>
    <name evidence="1" type="ORF">EVAR_16834_1</name>
</gene>
<accession>A0A4C1V341</accession>
<proteinExistence type="predicted"/>
<dbReference type="Proteomes" id="UP000299102">
    <property type="component" value="Unassembled WGS sequence"/>
</dbReference>
<name>A0A4C1V341_EUMVA</name>
<reference evidence="1 2" key="1">
    <citation type="journal article" date="2019" name="Commun. Biol.">
        <title>The bagworm genome reveals a unique fibroin gene that provides high tensile strength.</title>
        <authorList>
            <person name="Kono N."/>
            <person name="Nakamura H."/>
            <person name="Ohtoshi R."/>
            <person name="Tomita M."/>
            <person name="Numata K."/>
            <person name="Arakawa K."/>
        </authorList>
    </citation>
    <scope>NUCLEOTIDE SEQUENCE [LARGE SCALE GENOMIC DNA]</scope>
</reference>
<protein>
    <submittedName>
        <fullName evidence="1">Uncharacterized protein</fullName>
    </submittedName>
</protein>
<evidence type="ECO:0000313" key="2">
    <source>
        <dbReference type="Proteomes" id="UP000299102"/>
    </source>
</evidence>
<dbReference type="EMBL" id="BGZK01000263">
    <property type="protein sequence ID" value="GBP32672.1"/>
    <property type="molecule type" value="Genomic_DNA"/>
</dbReference>
<sequence length="95" mass="10665">MRERRRKGRGALHLRIAPFAAEGTSFLSGVPRHHSFLFSISTNTSDALMAAPLQRKRQAELDIVRLRKELSATKSSVATLRLPLQPVRAPCKKFL</sequence>
<dbReference type="OrthoDB" id="9901850at2759"/>
<organism evidence="1 2">
    <name type="scientific">Eumeta variegata</name>
    <name type="common">Bagworm moth</name>
    <name type="synonym">Eumeta japonica</name>
    <dbReference type="NCBI Taxonomy" id="151549"/>
    <lineage>
        <taxon>Eukaryota</taxon>
        <taxon>Metazoa</taxon>
        <taxon>Ecdysozoa</taxon>
        <taxon>Arthropoda</taxon>
        <taxon>Hexapoda</taxon>
        <taxon>Insecta</taxon>
        <taxon>Pterygota</taxon>
        <taxon>Neoptera</taxon>
        <taxon>Endopterygota</taxon>
        <taxon>Lepidoptera</taxon>
        <taxon>Glossata</taxon>
        <taxon>Ditrysia</taxon>
        <taxon>Tineoidea</taxon>
        <taxon>Psychidae</taxon>
        <taxon>Oiketicinae</taxon>
        <taxon>Eumeta</taxon>
    </lineage>
</organism>
<dbReference type="AlphaFoldDB" id="A0A4C1V341"/>
<comment type="caution">
    <text evidence="1">The sequence shown here is derived from an EMBL/GenBank/DDBJ whole genome shotgun (WGS) entry which is preliminary data.</text>
</comment>
<evidence type="ECO:0000313" key="1">
    <source>
        <dbReference type="EMBL" id="GBP32672.1"/>
    </source>
</evidence>